<evidence type="ECO:0000313" key="2">
    <source>
        <dbReference type="EMBL" id="GBL81930.1"/>
    </source>
</evidence>
<protein>
    <submittedName>
        <fullName evidence="1">Uncharacterized protein</fullName>
    </submittedName>
</protein>
<reference evidence="1 4" key="1">
    <citation type="journal article" date="2019" name="Sci. Rep.">
        <title>Orb-weaving spider Araneus ventricosus genome elucidates the spidroin gene catalogue.</title>
        <authorList>
            <person name="Kono N."/>
            <person name="Nakamura H."/>
            <person name="Ohtoshi R."/>
            <person name="Moran D.A.P."/>
            <person name="Shinohara A."/>
            <person name="Yoshida Y."/>
            <person name="Fujiwara M."/>
            <person name="Mori M."/>
            <person name="Tomita M."/>
            <person name="Arakawa K."/>
        </authorList>
    </citation>
    <scope>NUCLEOTIDE SEQUENCE [LARGE SCALE GENOMIC DNA]</scope>
</reference>
<proteinExistence type="predicted"/>
<dbReference type="AlphaFoldDB" id="A0A4Y2AQ27"/>
<accession>A0A4Y2AQ27</accession>
<organism evidence="1 4">
    <name type="scientific">Araneus ventricosus</name>
    <name type="common">Orbweaver spider</name>
    <name type="synonym">Epeira ventricosa</name>
    <dbReference type="NCBI Taxonomy" id="182803"/>
    <lineage>
        <taxon>Eukaryota</taxon>
        <taxon>Metazoa</taxon>
        <taxon>Ecdysozoa</taxon>
        <taxon>Arthropoda</taxon>
        <taxon>Chelicerata</taxon>
        <taxon>Arachnida</taxon>
        <taxon>Araneae</taxon>
        <taxon>Araneomorphae</taxon>
        <taxon>Entelegynae</taxon>
        <taxon>Araneoidea</taxon>
        <taxon>Araneidae</taxon>
        <taxon>Araneus</taxon>
    </lineage>
</organism>
<name>A0A4Y2AQ27_ARAVE</name>
<dbReference type="EMBL" id="BGPR01157199">
    <property type="protein sequence ID" value="GBL81858.1"/>
    <property type="molecule type" value="Genomic_DNA"/>
</dbReference>
<gene>
    <name evidence="3" type="ORF">AVEN_151620_1</name>
    <name evidence="1" type="ORF">AVEN_223378_1</name>
    <name evidence="2" type="ORF">AVEN_75127_1</name>
</gene>
<comment type="caution">
    <text evidence="1">The sequence shown here is derived from an EMBL/GenBank/DDBJ whole genome shotgun (WGS) entry which is preliminary data.</text>
</comment>
<keyword evidence="4" id="KW-1185">Reference proteome</keyword>
<evidence type="ECO:0000313" key="1">
    <source>
        <dbReference type="EMBL" id="GBL81858.1"/>
    </source>
</evidence>
<evidence type="ECO:0000313" key="4">
    <source>
        <dbReference type="Proteomes" id="UP000499080"/>
    </source>
</evidence>
<dbReference type="EMBL" id="BGPR01157216">
    <property type="protein sequence ID" value="GBL81930.1"/>
    <property type="molecule type" value="Genomic_DNA"/>
</dbReference>
<dbReference type="Proteomes" id="UP000499080">
    <property type="component" value="Unassembled WGS sequence"/>
</dbReference>
<sequence length="50" mass="5838">ENDEYQIELRIEQEDTYELMQLKNGGFLSQVKTVPHSLASDIEEDKRGKI</sequence>
<feature type="non-terminal residue" evidence="1">
    <location>
        <position position="1"/>
    </location>
</feature>
<evidence type="ECO:0000313" key="3">
    <source>
        <dbReference type="EMBL" id="GBL82115.1"/>
    </source>
</evidence>
<dbReference type="EMBL" id="BGPR01157268">
    <property type="protein sequence ID" value="GBL82115.1"/>
    <property type="molecule type" value="Genomic_DNA"/>
</dbReference>